<evidence type="ECO:0000313" key="1">
    <source>
        <dbReference type="EMBL" id="RRT42995.1"/>
    </source>
</evidence>
<dbReference type="Proteomes" id="UP000287651">
    <property type="component" value="Unassembled WGS sequence"/>
</dbReference>
<accession>A0A426XU11</accession>
<name>A0A426XU11_ENSVE</name>
<proteinExistence type="predicted"/>
<dbReference type="EMBL" id="AMZH03017446">
    <property type="protein sequence ID" value="RRT42995.1"/>
    <property type="molecule type" value="Genomic_DNA"/>
</dbReference>
<reference evidence="1 2" key="1">
    <citation type="journal article" date="2014" name="Agronomy (Basel)">
        <title>A Draft Genome Sequence for Ensete ventricosum, the Drought-Tolerant Tree Against Hunger.</title>
        <authorList>
            <person name="Harrison J."/>
            <person name="Moore K.A."/>
            <person name="Paszkiewicz K."/>
            <person name="Jones T."/>
            <person name="Grant M."/>
            <person name="Ambacheew D."/>
            <person name="Muzemil S."/>
            <person name="Studholme D.J."/>
        </authorList>
    </citation>
    <scope>NUCLEOTIDE SEQUENCE [LARGE SCALE GENOMIC DNA]</scope>
</reference>
<evidence type="ECO:0000313" key="2">
    <source>
        <dbReference type="Proteomes" id="UP000287651"/>
    </source>
</evidence>
<sequence>MKRHDPTLVSTRVYVIGLYPRKVSCLCSMFYLLRQLPSYGLYTLLSSTQVALLRDLHCVNGSPHIHYSTGQPSVEFDFHIDSKCAFI</sequence>
<comment type="caution">
    <text evidence="1">The sequence shown here is derived from an EMBL/GenBank/DDBJ whole genome shotgun (WGS) entry which is preliminary data.</text>
</comment>
<organism evidence="1 2">
    <name type="scientific">Ensete ventricosum</name>
    <name type="common">Abyssinian banana</name>
    <name type="synonym">Musa ensete</name>
    <dbReference type="NCBI Taxonomy" id="4639"/>
    <lineage>
        <taxon>Eukaryota</taxon>
        <taxon>Viridiplantae</taxon>
        <taxon>Streptophyta</taxon>
        <taxon>Embryophyta</taxon>
        <taxon>Tracheophyta</taxon>
        <taxon>Spermatophyta</taxon>
        <taxon>Magnoliopsida</taxon>
        <taxon>Liliopsida</taxon>
        <taxon>Zingiberales</taxon>
        <taxon>Musaceae</taxon>
        <taxon>Ensete</taxon>
    </lineage>
</organism>
<dbReference type="AlphaFoldDB" id="A0A426XU11"/>
<protein>
    <submittedName>
        <fullName evidence="1">Uncharacterized protein</fullName>
    </submittedName>
</protein>
<gene>
    <name evidence="1" type="ORF">B296_00021173</name>
</gene>